<accession>M3B4M6</accession>
<dbReference type="VEuPathDB" id="FungiDB:MYCFIDRAFT_173339"/>
<organism evidence="2 3">
    <name type="scientific">Pseudocercospora fijiensis (strain CIRAD86)</name>
    <name type="common">Black leaf streak disease fungus</name>
    <name type="synonym">Mycosphaerella fijiensis</name>
    <dbReference type="NCBI Taxonomy" id="383855"/>
    <lineage>
        <taxon>Eukaryota</taxon>
        <taxon>Fungi</taxon>
        <taxon>Dikarya</taxon>
        <taxon>Ascomycota</taxon>
        <taxon>Pezizomycotina</taxon>
        <taxon>Dothideomycetes</taxon>
        <taxon>Dothideomycetidae</taxon>
        <taxon>Mycosphaerellales</taxon>
        <taxon>Mycosphaerellaceae</taxon>
        <taxon>Pseudocercospora</taxon>
    </lineage>
</organism>
<dbReference type="KEGG" id="pfj:MYCFIDRAFT_173339"/>
<evidence type="ECO:0000313" key="2">
    <source>
        <dbReference type="EMBL" id="EME84328.1"/>
    </source>
</evidence>
<proteinExistence type="predicted"/>
<evidence type="ECO:0000256" key="1">
    <source>
        <dbReference type="SAM" id="MobiDB-lite"/>
    </source>
</evidence>
<dbReference type="AlphaFoldDB" id="M3B4M6"/>
<protein>
    <submittedName>
        <fullName evidence="2">Uncharacterized protein</fullName>
    </submittedName>
</protein>
<dbReference type="RefSeq" id="XP_007924952.1">
    <property type="nucleotide sequence ID" value="XM_007926761.1"/>
</dbReference>
<gene>
    <name evidence="2" type="ORF">MYCFIDRAFT_173339</name>
</gene>
<name>M3B4M6_PSEFD</name>
<dbReference type="Proteomes" id="UP000016932">
    <property type="component" value="Unassembled WGS sequence"/>
</dbReference>
<feature type="region of interest" description="Disordered" evidence="1">
    <location>
        <begin position="65"/>
        <end position="100"/>
    </location>
</feature>
<evidence type="ECO:0000313" key="3">
    <source>
        <dbReference type="Proteomes" id="UP000016932"/>
    </source>
</evidence>
<dbReference type="HOGENOM" id="CLU_2307245_0_0_1"/>
<feature type="compositionally biased region" description="Basic and acidic residues" evidence="1">
    <location>
        <begin position="71"/>
        <end position="89"/>
    </location>
</feature>
<sequence length="100" mass="11306">MNRFFLLDPVEVDSPSLLFPVRGHCSASELSHNTAWKCRHFRCGCNAADIFMIMKKKVDQIWTQGSRLGKRKAESGKRKAESGKRKAADPYHAQRSGLLT</sequence>
<reference evidence="2 3" key="1">
    <citation type="journal article" date="2012" name="PLoS Pathog.">
        <title>Diverse lifestyles and strategies of plant pathogenesis encoded in the genomes of eighteen Dothideomycetes fungi.</title>
        <authorList>
            <person name="Ohm R.A."/>
            <person name="Feau N."/>
            <person name="Henrissat B."/>
            <person name="Schoch C.L."/>
            <person name="Horwitz B.A."/>
            <person name="Barry K.W."/>
            <person name="Condon B.J."/>
            <person name="Copeland A.C."/>
            <person name="Dhillon B."/>
            <person name="Glaser F."/>
            <person name="Hesse C.N."/>
            <person name="Kosti I."/>
            <person name="LaButti K."/>
            <person name="Lindquist E.A."/>
            <person name="Lucas S."/>
            <person name="Salamov A.A."/>
            <person name="Bradshaw R.E."/>
            <person name="Ciuffetti L."/>
            <person name="Hamelin R.C."/>
            <person name="Kema G.H.J."/>
            <person name="Lawrence C."/>
            <person name="Scott J.A."/>
            <person name="Spatafora J.W."/>
            <person name="Turgeon B.G."/>
            <person name="de Wit P.J.G.M."/>
            <person name="Zhong S."/>
            <person name="Goodwin S.B."/>
            <person name="Grigoriev I.V."/>
        </authorList>
    </citation>
    <scope>NUCLEOTIDE SEQUENCE [LARGE SCALE GENOMIC DNA]</scope>
    <source>
        <strain evidence="2 3">CIRAD86</strain>
    </source>
</reference>
<dbReference type="GeneID" id="19332973"/>
<dbReference type="EMBL" id="KB446557">
    <property type="protein sequence ID" value="EME84328.1"/>
    <property type="molecule type" value="Genomic_DNA"/>
</dbReference>
<keyword evidence="3" id="KW-1185">Reference proteome</keyword>